<dbReference type="Pfam" id="PF01451">
    <property type="entry name" value="LMWPc"/>
    <property type="match status" value="1"/>
</dbReference>
<dbReference type="InterPro" id="IPR023485">
    <property type="entry name" value="Ptyr_pPase"/>
</dbReference>
<dbReference type="CDD" id="cd16343">
    <property type="entry name" value="LMWPTP"/>
    <property type="match status" value="1"/>
</dbReference>
<keyword evidence="2 4" id="KW-0378">Hydrolase</keyword>
<dbReference type="InterPro" id="IPR036196">
    <property type="entry name" value="Ptyr_pPase_sf"/>
</dbReference>
<proteinExistence type="inferred from homology"/>
<evidence type="ECO:0000259" key="3">
    <source>
        <dbReference type="SMART" id="SM00226"/>
    </source>
</evidence>
<sequence length="155" mass="16803">MALEVNSILFVCMGNICRSPSAEAVFKAKAQALGIEVTSDSAGTIGYHQGTPPDPRASAAATLRGYSCEGFVARKVEAEDFEKFDLILAMDQQNLDDLIGRCPEQYQDKVQLMLSYGSSNIVEVPDPYYGGAKGFEVVLDLLEEACDGLLRQLQS</sequence>
<evidence type="ECO:0000256" key="2">
    <source>
        <dbReference type="ARBA" id="ARBA00022801"/>
    </source>
</evidence>
<dbReference type="PRINTS" id="PR00719">
    <property type="entry name" value="LMWPTPASE"/>
</dbReference>
<comment type="caution">
    <text evidence="4">The sequence shown here is derived from an EMBL/GenBank/DDBJ whole genome shotgun (WGS) entry which is preliminary data.</text>
</comment>
<dbReference type="EC" id="3.1.3.48" evidence="4"/>
<evidence type="ECO:0000313" key="4">
    <source>
        <dbReference type="EMBL" id="MFD2095659.1"/>
    </source>
</evidence>
<protein>
    <submittedName>
        <fullName evidence="4">Low molecular weight protein-tyrosine-phosphatase</fullName>
        <ecNumber evidence="4">3.1.3.48</ecNumber>
    </submittedName>
</protein>
<organism evidence="4 5">
    <name type="scientific">Corallincola platygyrae</name>
    <dbReference type="NCBI Taxonomy" id="1193278"/>
    <lineage>
        <taxon>Bacteria</taxon>
        <taxon>Pseudomonadati</taxon>
        <taxon>Pseudomonadota</taxon>
        <taxon>Gammaproteobacteria</taxon>
        <taxon>Alteromonadales</taxon>
        <taxon>Psychromonadaceae</taxon>
        <taxon>Corallincola</taxon>
    </lineage>
</organism>
<dbReference type="SUPFAM" id="SSF52788">
    <property type="entry name" value="Phosphotyrosine protein phosphatases I"/>
    <property type="match status" value="1"/>
</dbReference>
<dbReference type="Gene3D" id="3.40.50.2300">
    <property type="match status" value="1"/>
</dbReference>
<dbReference type="RefSeq" id="WP_345340411.1">
    <property type="nucleotide sequence ID" value="NZ_BAABLI010000014.1"/>
</dbReference>
<accession>A0ABW4XNQ7</accession>
<evidence type="ECO:0000256" key="1">
    <source>
        <dbReference type="ARBA" id="ARBA00011063"/>
    </source>
</evidence>
<keyword evidence="5" id="KW-1185">Reference proteome</keyword>
<feature type="domain" description="Phosphotyrosine protein phosphatase I" evidence="3">
    <location>
        <begin position="6"/>
        <end position="152"/>
    </location>
</feature>
<dbReference type="PANTHER" id="PTHR47439">
    <property type="entry name" value="LOW MOLECULAR WEIGHT PHOSPHOTYROSINE PROTEIN PHOSPHATASE-RELATED"/>
    <property type="match status" value="1"/>
</dbReference>
<dbReference type="EMBL" id="JBHUHT010000009">
    <property type="protein sequence ID" value="MFD2095659.1"/>
    <property type="molecule type" value="Genomic_DNA"/>
</dbReference>
<dbReference type="Proteomes" id="UP001597380">
    <property type="component" value="Unassembled WGS sequence"/>
</dbReference>
<dbReference type="SMART" id="SM00226">
    <property type="entry name" value="LMWPc"/>
    <property type="match status" value="1"/>
</dbReference>
<dbReference type="PANTHER" id="PTHR47439:SF1">
    <property type="entry name" value="ACID PHOSPHATASE"/>
    <property type="match status" value="1"/>
</dbReference>
<dbReference type="GO" id="GO:0004725">
    <property type="term" value="F:protein tyrosine phosphatase activity"/>
    <property type="evidence" value="ECO:0007669"/>
    <property type="project" value="UniProtKB-EC"/>
</dbReference>
<evidence type="ECO:0000313" key="5">
    <source>
        <dbReference type="Proteomes" id="UP001597380"/>
    </source>
</evidence>
<dbReference type="InterPro" id="IPR052995">
    <property type="entry name" value="LMW-PTP"/>
</dbReference>
<name>A0ABW4XNQ7_9GAMM</name>
<gene>
    <name evidence="4" type="ORF">ACFSJ3_06630</name>
</gene>
<dbReference type="InterPro" id="IPR017867">
    <property type="entry name" value="Tyr_phospatase_low_mol_wt"/>
</dbReference>
<comment type="similarity">
    <text evidence="1">Belongs to the low molecular weight phosphotyrosine protein phosphatase family.</text>
</comment>
<reference evidence="5" key="1">
    <citation type="journal article" date="2019" name="Int. J. Syst. Evol. Microbiol.">
        <title>The Global Catalogue of Microorganisms (GCM) 10K type strain sequencing project: providing services to taxonomists for standard genome sequencing and annotation.</title>
        <authorList>
            <consortium name="The Broad Institute Genomics Platform"/>
            <consortium name="The Broad Institute Genome Sequencing Center for Infectious Disease"/>
            <person name="Wu L."/>
            <person name="Ma J."/>
        </authorList>
    </citation>
    <scope>NUCLEOTIDE SEQUENCE [LARGE SCALE GENOMIC DNA]</scope>
    <source>
        <strain evidence="5">CGMCC 1.10992</strain>
    </source>
</reference>